<sequence length="377" mass="40759">MNDAWIADRMGKIEASGIRKAFEMARQMTDPINLSIGLPDFDVPDPIKEAACEAIRAGKNAYTVTMGDPTLRGELQRLVDHSFGHDDRQVIVTSGTAGGLLLAICCSVNPGDEVIVLDPYFVMYPNLVALAGGTTVLVETYPDFGIPTAKIEAAITPRTKAILVNSPGNPTGVVAPAAELMALAALCRERGILLISDEVYKAFCYDEPFRSPAEFNEDVLVVDGFSKTYGMTGWRLGFAHGPSRLIQEMAKLQQFSFVCAPSPLQAGVVGATGLDLSGQIDAYRRKRDRVAEVLSGLYDLPRPTGAFYAFPKVPERWPSASAFVEEAIRHNLLIIPGNVFSKRDTHVRLSYAVDDATLERGLGVLRSMAKAGGPAPR</sequence>
<dbReference type="GO" id="GO:0008483">
    <property type="term" value="F:transaminase activity"/>
    <property type="evidence" value="ECO:0007669"/>
    <property type="project" value="UniProtKB-KW"/>
</dbReference>
<proteinExistence type="inferred from homology"/>
<dbReference type="InterPro" id="IPR050596">
    <property type="entry name" value="AspAT/PAT-like"/>
</dbReference>
<dbReference type="PANTHER" id="PTHR46383:SF1">
    <property type="entry name" value="ASPARTATE AMINOTRANSFERASE"/>
    <property type="match status" value="1"/>
</dbReference>
<comment type="caution">
    <text evidence="8">The sequence shown here is derived from an EMBL/GenBank/DDBJ whole genome shotgun (WGS) entry which is preliminary data.</text>
</comment>
<dbReference type="EC" id="2.6.1.-" evidence="6"/>
<feature type="domain" description="Aminotransferase class I/classII large" evidence="7">
    <location>
        <begin position="30"/>
        <end position="363"/>
    </location>
</feature>
<dbReference type="RefSeq" id="WP_126726344.1">
    <property type="nucleotide sequence ID" value="NZ_RYZH01000029.1"/>
</dbReference>
<dbReference type="EMBL" id="RYZH01000029">
    <property type="protein sequence ID" value="RUL86861.1"/>
    <property type="molecule type" value="Genomic_DNA"/>
</dbReference>
<dbReference type="GO" id="GO:0030170">
    <property type="term" value="F:pyridoxal phosphate binding"/>
    <property type="evidence" value="ECO:0007669"/>
    <property type="project" value="InterPro"/>
</dbReference>
<dbReference type="InterPro" id="IPR004838">
    <property type="entry name" value="NHTrfase_class1_PyrdxlP-BS"/>
</dbReference>
<dbReference type="PROSITE" id="PS00105">
    <property type="entry name" value="AA_TRANSFER_CLASS_1"/>
    <property type="match status" value="1"/>
</dbReference>
<comment type="cofactor">
    <cofactor evidence="1 6">
        <name>pyridoxal 5'-phosphate</name>
        <dbReference type="ChEBI" id="CHEBI:597326"/>
    </cofactor>
</comment>
<evidence type="ECO:0000256" key="3">
    <source>
        <dbReference type="ARBA" id="ARBA00022576"/>
    </source>
</evidence>
<dbReference type="Gene3D" id="3.40.640.10">
    <property type="entry name" value="Type I PLP-dependent aspartate aminotransferase-like (Major domain)"/>
    <property type="match status" value="1"/>
</dbReference>
<evidence type="ECO:0000259" key="7">
    <source>
        <dbReference type="Pfam" id="PF00155"/>
    </source>
</evidence>
<dbReference type="CDD" id="cd00609">
    <property type="entry name" value="AAT_like"/>
    <property type="match status" value="1"/>
</dbReference>
<name>A0A432MI45_9BACT</name>
<protein>
    <recommendedName>
        <fullName evidence="6">Aminotransferase</fullName>
        <ecNumber evidence="6">2.6.1.-</ecNumber>
    </recommendedName>
</protein>
<gene>
    <name evidence="8" type="ORF">TsocGM_15360</name>
</gene>
<keyword evidence="5" id="KW-0663">Pyridoxal phosphate</keyword>
<dbReference type="PANTHER" id="PTHR46383">
    <property type="entry name" value="ASPARTATE AMINOTRANSFERASE"/>
    <property type="match status" value="1"/>
</dbReference>
<evidence type="ECO:0000256" key="5">
    <source>
        <dbReference type="ARBA" id="ARBA00022898"/>
    </source>
</evidence>
<dbReference type="SUPFAM" id="SSF53383">
    <property type="entry name" value="PLP-dependent transferases"/>
    <property type="match status" value="1"/>
</dbReference>
<evidence type="ECO:0000313" key="9">
    <source>
        <dbReference type="Proteomes" id="UP000280296"/>
    </source>
</evidence>
<comment type="similarity">
    <text evidence="2 6">Belongs to the class-I pyridoxal-phosphate-dependent aminotransferase family.</text>
</comment>
<evidence type="ECO:0000256" key="1">
    <source>
        <dbReference type="ARBA" id="ARBA00001933"/>
    </source>
</evidence>
<evidence type="ECO:0000256" key="6">
    <source>
        <dbReference type="RuleBase" id="RU000481"/>
    </source>
</evidence>
<dbReference type="GO" id="GO:0006520">
    <property type="term" value="P:amino acid metabolic process"/>
    <property type="evidence" value="ECO:0007669"/>
    <property type="project" value="InterPro"/>
</dbReference>
<keyword evidence="3 6" id="KW-0032">Aminotransferase</keyword>
<dbReference type="InterPro" id="IPR015424">
    <property type="entry name" value="PyrdxlP-dep_Trfase"/>
</dbReference>
<organism evidence="8 9">
    <name type="scientific">Tautonia sociabilis</name>
    <dbReference type="NCBI Taxonomy" id="2080755"/>
    <lineage>
        <taxon>Bacteria</taxon>
        <taxon>Pseudomonadati</taxon>
        <taxon>Planctomycetota</taxon>
        <taxon>Planctomycetia</taxon>
        <taxon>Isosphaerales</taxon>
        <taxon>Isosphaeraceae</taxon>
        <taxon>Tautonia</taxon>
    </lineage>
</organism>
<dbReference type="InterPro" id="IPR004839">
    <property type="entry name" value="Aminotransferase_I/II_large"/>
</dbReference>
<dbReference type="OrthoDB" id="231967at2"/>
<dbReference type="Pfam" id="PF00155">
    <property type="entry name" value="Aminotran_1_2"/>
    <property type="match status" value="1"/>
</dbReference>
<dbReference type="Proteomes" id="UP000280296">
    <property type="component" value="Unassembled WGS sequence"/>
</dbReference>
<evidence type="ECO:0000256" key="2">
    <source>
        <dbReference type="ARBA" id="ARBA00007441"/>
    </source>
</evidence>
<reference evidence="8 9" key="1">
    <citation type="submission" date="2018-12" db="EMBL/GenBank/DDBJ databases">
        <authorList>
            <person name="Toschakov S.V."/>
        </authorList>
    </citation>
    <scope>NUCLEOTIDE SEQUENCE [LARGE SCALE GENOMIC DNA]</scope>
    <source>
        <strain evidence="8 9">GM2012</strain>
    </source>
</reference>
<dbReference type="InterPro" id="IPR015421">
    <property type="entry name" value="PyrdxlP-dep_Trfase_major"/>
</dbReference>
<keyword evidence="4 6" id="KW-0808">Transferase</keyword>
<keyword evidence="9" id="KW-1185">Reference proteome</keyword>
<reference evidence="8 9" key="2">
    <citation type="submission" date="2019-01" db="EMBL/GenBank/DDBJ databases">
        <title>Tautonia sociabilis, a novel thermotolerant planctomycete of Isosphaeraceae family, isolated from a 4000 m deep subterranean habitat.</title>
        <authorList>
            <person name="Kovaleva O.L."/>
            <person name="Elcheninov A.G."/>
            <person name="Van Heerden E."/>
            <person name="Toshchakov S.V."/>
            <person name="Novikov A."/>
            <person name="Bonch-Osmolovskaya E.A."/>
            <person name="Kublanov I.V."/>
        </authorList>
    </citation>
    <scope>NUCLEOTIDE SEQUENCE [LARGE SCALE GENOMIC DNA]</scope>
    <source>
        <strain evidence="8 9">GM2012</strain>
    </source>
</reference>
<accession>A0A432MI45</accession>
<evidence type="ECO:0000256" key="4">
    <source>
        <dbReference type="ARBA" id="ARBA00022679"/>
    </source>
</evidence>
<evidence type="ECO:0000313" key="8">
    <source>
        <dbReference type="EMBL" id="RUL86861.1"/>
    </source>
</evidence>
<dbReference type="AlphaFoldDB" id="A0A432MI45"/>